<dbReference type="InterPro" id="IPR038113">
    <property type="entry name" value="MITD1_C_sf"/>
</dbReference>
<feature type="domain" description="MITD1 C-terminal phospholipase D-like" evidence="1">
    <location>
        <begin position="31"/>
        <end position="76"/>
    </location>
</feature>
<evidence type="ECO:0000313" key="2">
    <source>
        <dbReference type="EMBL" id="MBE1426524.1"/>
    </source>
</evidence>
<evidence type="ECO:0000313" key="3">
    <source>
        <dbReference type="Proteomes" id="UP000639010"/>
    </source>
</evidence>
<keyword evidence="3" id="KW-1185">Reference proteome</keyword>
<dbReference type="RefSeq" id="WP_225940487.1">
    <property type="nucleotide sequence ID" value="NZ_JADBGG010000028.1"/>
</dbReference>
<organism evidence="2 3">
    <name type="scientific">Desulfomicrobium macestii</name>
    <dbReference type="NCBI Taxonomy" id="90731"/>
    <lineage>
        <taxon>Bacteria</taxon>
        <taxon>Pseudomonadati</taxon>
        <taxon>Thermodesulfobacteriota</taxon>
        <taxon>Desulfovibrionia</taxon>
        <taxon>Desulfovibrionales</taxon>
        <taxon>Desulfomicrobiaceae</taxon>
        <taxon>Desulfomicrobium</taxon>
    </lineage>
</organism>
<proteinExistence type="predicted"/>
<dbReference type="InterPro" id="IPR032341">
    <property type="entry name" value="MITD1_C"/>
</dbReference>
<comment type="caution">
    <text evidence="2">The sequence shown here is derived from an EMBL/GenBank/DDBJ whole genome shotgun (WGS) entry which is preliminary data.</text>
</comment>
<dbReference type="Gene3D" id="3.30.870.30">
    <property type="entry name" value="MITD, C-terminal phospholipase D-like domain"/>
    <property type="match status" value="1"/>
</dbReference>
<sequence length="78" mass="8880">MPYSENQALCNGNEFREEKLINALVIAEQAAKKSNGWVIKIGRGLDFYQKPGGWYELGATDLSLRKCLETKVDIYRLN</sequence>
<evidence type="ECO:0000259" key="1">
    <source>
        <dbReference type="Pfam" id="PF16565"/>
    </source>
</evidence>
<dbReference type="Proteomes" id="UP000639010">
    <property type="component" value="Unassembled WGS sequence"/>
</dbReference>
<accession>A0ABR9H754</accession>
<reference evidence="2 3" key="1">
    <citation type="submission" date="2020-10" db="EMBL/GenBank/DDBJ databases">
        <title>Genomic Encyclopedia of Type Strains, Phase IV (KMG-IV): sequencing the most valuable type-strain genomes for metagenomic binning, comparative biology and taxonomic classification.</title>
        <authorList>
            <person name="Goeker M."/>
        </authorList>
    </citation>
    <scope>NUCLEOTIDE SEQUENCE [LARGE SCALE GENOMIC DNA]</scope>
    <source>
        <strain evidence="2 3">DSM 4194</strain>
    </source>
</reference>
<gene>
    <name evidence="2" type="ORF">H4684_003190</name>
</gene>
<dbReference type="Pfam" id="PF16565">
    <property type="entry name" value="MIT_C"/>
    <property type="match status" value="1"/>
</dbReference>
<name>A0ABR9H754_9BACT</name>
<protein>
    <recommendedName>
        <fullName evidence="1">MITD1 C-terminal phospholipase D-like domain-containing protein</fullName>
    </recommendedName>
</protein>
<dbReference type="EMBL" id="JADBGG010000028">
    <property type="protein sequence ID" value="MBE1426524.1"/>
    <property type="molecule type" value="Genomic_DNA"/>
</dbReference>